<accession>A0ACB9HXW7</accession>
<evidence type="ECO:0000313" key="1">
    <source>
        <dbReference type="EMBL" id="KAI3799662.1"/>
    </source>
</evidence>
<evidence type="ECO:0000313" key="2">
    <source>
        <dbReference type="Proteomes" id="UP001056120"/>
    </source>
</evidence>
<protein>
    <submittedName>
        <fullName evidence="1">Uncharacterized protein</fullName>
    </submittedName>
</protein>
<name>A0ACB9HXW7_9ASTR</name>
<reference evidence="1 2" key="2">
    <citation type="journal article" date="2022" name="Mol. Ecol. Resour.">
        <title>The genomes of chicory, endive, great burdock and yacon provide insights into Asteraceae paleo-polyploidization history and plant inulin production.</title>
        <authorList>
            <person name="Fan W."/>
            <person name="Wang S."/>
            <person name="Wang H."/>
            <person name="Wang A."/>
            <person name="Jiang F."/>
            <person name="Liu H."/>
            <person name="Zhao H."/>
            <person name="Xu D."/>
            <person name="Zhang Y."/>
        </authorList>
    </citation>
    <scope>NUCLEOTIDE SEQUENCE [LARGE SCALE GENOMIC DNA]</scope>
    <source>
        <strain evidence="2">cv. Yunnan</strain>
        <tissue evidence="1">Leaves</tissue>
    </source>
</reference>
<reference evidence="2" key="1">
    <citation type="journal article" date="2022" name="Mol. Ecol. Resour.">
        <title>The genomes of chicory, endive, great burdock and yacon provide insights into Asteraceae palaeo-polyploidization history and plant inulin production.</title>
        <authorList>
            <person name="Fan W."/>
            <person name="Wang S."/>
            <person name="Wang H."/>
            <person name="Wang A."/>
            <person name="Jiang F."/>
            <person name="Liu H."/>
            <person name="Zhao H."/>
            <person name="Xu D."/>
            <person name="Zhang Y."/>
        </authorList>
    </citation>
    <scope>NUCLEOTIDE SEQUENCE [LARGE SCALE GENOMIC DNA]</scope>
    <source>
        <strain evidence="2">cv. Yunnan</strain>
    </source>
</reference>
<organism evidence="1 2">
    <name type="scientific">Smallanthus sonchifolius</name>
    <dbReference type="NCBI Taxonomy" id="185202"/>
    <lineage>
        <taxon>Eukaryota</taxon>
        <taxon>Viridiplantae</taxon>
        <taxon>Streptophyta</taxon>
        <taxon>Embryophyta</taxon>
        <taxon>Tracheophyta</taxon>
        <taxon>Spermatophyta</taxon>
        <taxon>Magnoliopsida</taxon>
        <taxon>eudicotyledons</taxon>
        <taxon>Gunneridae</taxon>
        <taxon>Pentapetalae</taxon>
        <taxon>asterids</taxon>
        <taxon>campanulids</taxon>
        <taxon>Asterales</taxon>
        <taxon>Asteraceae</taxon>
        <taxon>Asteroideae</taxon>
        <taxon>Heliantheae alliance</taxon>
        <taxon>Millerieae</taxon>
        <taxon>Smallanthus</taxon>
    </lineage>
</organism>
<dbReference type="Proteomes" id="UP001056120">
    <property type="component" value="Linkage Group LG11"/>
</dbReference>
<comment type="caution">
    <text evidence="1">The sequence shown here is derived from an EMBL/GenBank/DDBJ whole genome shotgun (WGS) entry which is preliminary data.</text>
</comment>
<sequence>MFLYGMPVDVKIQHDTQFRKHELLTGAGSIGWMAERIPSACKSQFGILETWNLEFFLIICYPNSKGALVSKYSKWNASYQGEGRL</sequence>
<proteinExistence type="predicted"/>
<dbReference type="EMBL" id="CM042028">
    <property type="protein sequence ID" value="KAI3799662.1"/>
    <property type="molecule type" value="Genomic_DNA"/>
</dbReference>
<gene>
    <name evidence="1" type="ORF">L1987_34961</name>
</gene>
<keyword evidence="2" id="KW-1185">Reference proteome</keyword>